<feature type="region of interest" description="Disordered" evidence="6">
    <location>
        <begin position="1180"/>
        <end position="1278"/>
    </location>
</feature>
<organism evidence="8 9">
    <name type="scientific">Temnothorax longispinosus</name>
    <dbReference type="NCBI Taxonomy" id="300112"/>
    <lineage>
        <taxon>Eukaryota</taxon>
        <taxon>Metazoa</taxon>
        <taxon>Ecdysozoa</taxon>
        <taxon>Arthropoda</taxon>
        <taxon>Hexapoda</taxon>
        <taxon>Insecta</taxon>
        <taxon>Pterygota</taxon>
        <taxon>Neoptera</taxon>
        <taxon>Endopterygota</taxon>
        <taxon>Hymenoptera</taxon>
        <taxon>Apocrita</taxon>
        <taxon>Aculeata</taxon>
        <taxon>Formicoidea</taxon>
        <taxon>Formicidae</taxon>
        <taxon>Myrmicinae</taxon>
        <taxon>Temnothorax</taxon>
    </lineage>
</organism>
<feature type="domain" description="C2H2-type" evidence="7">
    <location>
        <begin position="330"/>
        <end position="358"/>
    </location>
</feature>
<evidence type="ECO:0000313" key="8">
    <source>
        <dbReference type="EMBL" id="TGZ49586.1"/>
    </source>
</evidence>
<dbReference type="GO" id="GO:0005634">
    <property type="term" value="C:nucleus"/>
    <property type="evidence" value="ECO:0007669"/>
    <property type="project" value="TreeGrafter"/>
</dbReference>
<dbReference type="InterPro" id="IPR036236">
    <property type="entry name" value="Znf_C2H2_sf"/>
</dbReference>
<feature type="region of interest" description="Disordered" evidence="6">
    <location>
        <begin position="1081"/>
        <end position="1122"/>
    </location>
</feature>
<dbReference type="FunFam" id="3.30.160.60:FF:000813">
    <property type="entry name" value="ras-responsive element-binding protein 1 isoform X1"/>
    <property type="match status" value="1"/>
</dbReference>
<dbReference type="SMART" id="SM00355">
    <property type="entry name" value="ZnF_C2H2"/>
    <property type="match status" value="15"/>
</dbReference>
<feature type="domain" description="C2H2-type" evidence="7">
    <location>
        <begin position="148"/>
        <end position="175"/>
    </location>
</feature>
<evidence type="ECO:0000256" key="1">
    <source>
        <dbReference type="ARBA" id="ARBA00022723"/>
    </source>
</evidence>
<comment type="caution">
    <text evidence="8">The sequence shown here is derived from an EMBL/GenBank/DDBJ whole genome shotgun (WGS) entry which is preliminary data.</text>
</comment>
<feature type="domain" description="C2H2-type" evidence="7">
    <location>
        <begin position="1554"/>
        <end position="1582"/>
    </location>
</feature>
<feature type="region of interest" description="Disordered" evidence="6">
    <location>
        <begin position="459"/>
        <end position="499"/>
    </location>
</feature>
<feature type="compositionally biased region" description="Acidic residues" evidence="6">
    <location>
        <begin position="1219"/>
        <end position="1229"/>
    </location>
</feature>
<sequence>MNKVHLPTNTYAIWTAVEQVWDHMTTSYVVVQSANNNTCKAILKGFRPPRVRSERRARTLISVIVPTPSAVRSGYQLPEYLVRFVSCPVADTVLYPVRLNRRRNTGGSGGGSLTGPENGPDLQEQENETQIDAASPSSSVELSENGAHPCPTCPSVFSSSHELTNHLRGHNSPRSTDCSGEEDYSCGVCNKVLSSASSLDRHVLVHSGERPFKCKYCEMSFTTNGNMNRHVRCTHRIVSPNSCTDSEGSSGSERPAATTQDEYNNNEIARRNSPELIDDRQQPSPSNRANKRKCPDEDVSDMEDQRRHKILLNNTKMTIRCRPEDEQKAFGCPICGQDFASSAILESHMERVHPGSPATCETCNQSFKNHRALNLHRLMRHYKKNPEGNNSRSKNNTVDGFRDLTFIDFSSIKFPTIARAMCERELHRPASGEANRFQCMKCLHAFPCRQAQQAHEKECKGPYKNKRNSNDNNNNNDISTNNNLETERDDPSPQPDDSKTKREIFFAVLDLQNKSLAHEMKDPREPSEIRELKETKDLADIPSILSVSLNGLQTFPRSDASTPENNIKFHPNVGSSGSSGTCSSEFNEEEAQDAFTAEFRKMKLKGEFPCRLCTSVFPNLRALKGHNRAHMNVEPGMPYPCNMCPFTIADKGALMKHLRSHNGDRPFECSLCNYAFTTKANCERHVKNRHGMISKEDVKNALIYHPSEDSTNENIERSSPRVIREDVRKTLIYPNEREETPQQQQQIHYPPIAMDCNPGPSNIRAEMLMTHYEKSDTFARVKMQALNLVKRSADEANLSHDLIVKSDYSKIDDDVESGSSDGSVSLVSDTKTDTHQRIQASPMNLTKPSTSSGLSSGEDCPLDLSMDVLDLSRKRKRENEDSSLQEEKRFKNNQQELYATNPALLLTQALLNRARESSPTTSLETLYANTIYRNFGTLTSGVIPPYFLSPHMFSQELAAKGRLQKELVRGLQLTGGGTLSVDPSLPSTSYTAYSQSRDTLQTSSEQTAYANLMSAQMTNQVAPSREKTDGIPSNDPVKMVLKNGVLIPKQKQRRYRTERPYACEHCTARFTLRSNMERHIKQQHPQYWSQRPRGGHSTRGRPPASHPTMVPNTGPSTSQVAQSYSSILPNVDTPVVTSTDYGTHPISDQVKYAILAQQLKVNKMDDNDSDDEMVIDEELADRDAQESQAQREPSTSLLRDQLENNESVKDIVIKTEAAEPAEETSEETPGEQTARSNVDSANPEKSAASESKSIRAEETTMTESAEREQGKLEDGTPDLASVSKLLDNASQQYQQFQPQDLSDEEGPVASTSGNNSGSEKSDSMNSLNSGNDSSSNKKKKKKKKSAYSMAPNRVVCPYCERQFPWTSSLRRHILTHTGQKPYQCIHCSHHFTTKSNCDRHLLRKHKAKASKMRRARNSSSPEAQVVASSSSSSNGSNTFSMRNVPERPFKCHQCPSSTFATLGNLKKHRSSKHRKFASRSESSDQQNSPPQCAAQNDQSDYESRSSSMSDNMENTSSVVREAAKPTSNASLSINDATRLRKSPRLSPSPGDVPFKCYLCDSGFSERQECLDHIKMNHKRSYEMLKAKGALDMAATIIDATEDQILASLQHPSDGEEKKGRFPDYSNRKVVCAFCMRRFWSAEDLRRHMRTHTGERPFECDICTRKFTLKHSMLRHRKKHESVDSAMYIGNSGDEENSPAQPPTITPRSQQHSPISTNTSRPRTQDRISLPTVAAVATADAAPCALMRYNHYDNMATLSGRMANDGPQGAAPASLSSPPPPAEVPSESGDNDLISNLLGIREKGLLDKVLLSSADDAAKLLGVNHSE</sequence>
<feature type="region of interest" description="Disordered" evidence="6">
    <location>
        <begin position="1462"/>
        <end position="1546"/>
    </location>
</feature>
<feature type="domain" description="C2H2-type" evidence="7">
    <location>
        <begin position="358"/>
        <end position="386"/>
    </location>
</feature>
<dbReference type="Pfam" id="PF00096">
    <property type="entry name" value="zf-C2H2"/>
    <property type="match status" value="2"/>
</dbReference>
<proteinExistence type="predicted"/>
<reference evidence="8 9" key="1">
    <citation type="journal article" date="2019" name="Philos. Trans. R. Soc. Lond., B, Biol. Sci.">
        <title>Ant behaviour and brain gene expression of defending hosts depend on the ecological success of the intruding social parasite.</title>
        <authorList>
            <person name="Kaur R."/>
            <person name="Stoldt M."/>
            <person name="Jongepier E."/>
            <person name="Feldmeyer B."/>
            <person name="Menzel F."/>
            <person name="Bornberg-Bauer E."/>
            <person name="Foitzik S."/>
        </authorList>
    </citation>
    <scope>NUCLEOTIDE SEQUENCE [LARGE SCALE GENOMIC DNA]</scope>
    <source>
        <tissue evidence="8">Whole body</tissue>
    </source>
</reference>
<evidence type="ECO:0000256" key="6">
    <source>
        <dbReference type="SAM" id="MobiDB-lite"/>
    </source>
</evidence>
<keyword evidence="1" id="KW-0479">Metal-binding</keyword>
<feature type="region of interest" description="Disordered" evidence="6">
    <location>
        <begin position="101"/>
        <end position="147"/>
    </location>
</feature>
<dbReference type="FunFam" id="3.30.160.60:FF:000100">
    <property type="entry name" value="Zinc finger 45-like"/>
    <property type="match status" value="1"/>
</dbReference>
<dbReference type="PANTHER" id="PTHR46451:SF1">
    <property type="entry name" value="RAS-RESPONSIVE ELEMENT-BINDING PROTEIN 1"/>
    <property type="match status" value="1"/>
</dbReference>
<feature type="compositionally biased region" description="Low complexity" evidence="6">
    <location>
        <begin position="1418"/>
        <end position="1440"/>
    </location>
</feature>
<feature type="compositionally biased region" description="Basic residues" evidence="6">
    <location>
        <begin position="1405"/>
        <end position="1416"/>
    </location>
</feature>
<evidence type="ECO:0000259" key="7">
    <source>
        <dbReference type="PROSITE" id="PS50157"/>
    </source>
</evidence>
<dbReference type="FunFam" id="3.30.160.60:FF:000682">
    <property type="entry name" value="ras-responsive element-binding protein 1 isoform X1"/>
    <property type="match status" value="1"/>
</dbReference>
<feature type="compositionally biased region" description="Basic and acidic residues" evidence="6">
    <location>
        <begin position="877"/>
        <end position="890"/>
    </location>
</feature>
<dbReference type="FunFam" id="3.30.160.60:FF:001782">
    <property type="entry name" value="Ras-responsive element-binding protein 1a"/>
    <property type="match status" value="1"/>
</dbReference>
<dbReference type="PROSITE" id="PS00028">
    <property type="entry name" value="ZINC_FINGER_C2H2_1"/>
    <property type="match status" value="14"/>
</dbReference>
<feature type="compositionally biased region" description="Basic and acidic residues" evidence="6">
    <location>
        <begin position="1200"/>
        <end position="1217"/>
    </location>
</feature>
<dbReference type="InterPro" id="IPR052795">
    <property type="entry name" value="RREB1"/>
</dbReference>
<dbReference type="PANTHER" id="PTHR46451">
    <property type="entry name" value="RAS-RESPONSIVE ELEMENT-BINDING PROTEIN 1"/>
    <property type="match status" value="1"/>
</dbReference>
<dbReference type="EMBL" id="QBLH01002112">
    <property type="protein sequence ID" value="TGZ49586.1"/>
    <property type="molecule type" value="Genomic_DNA"/>
</dbReference>
<feature type="compositionally biased region" description="Polar residues" evidence="6">
    <location>
        <begin position="1309"/>
        <end position="1318"/>
    </location>
</feature>
<feature type="compositionally biased region" description="Polar residues" evidence="6">
    <location>
        <begin position="1705"/>
        <end position="1721"/>
    </location>
</feature>
<feature type="region of interest" description="Disordered" evidence="6">
    <location>
        <begin position="1405"/>
        <end position="1441"/>
    </location>
</feature>
<accession>A0A4S2KK87</accession>
<feature type="domain" description="C2H2-type" evidence="7">
    <location>
        <begin position="1657"/>
        <end position="1684"/>
    </location>
</feature>
<feature type="compositionally biased region" description="Polar residues" evidence="6">
    <location>
        <begin position="1525"/>
        <end position="1535"/>
    </location>
</feature>
<keyword evidence="3 5" id="KW-0863">Zinc-finger</keyword>
<name>A0A4S2KK87_9HYME</name>
<evidence type="ECO:0000256" key="5">
    <source>
        <dbReference type="PROSITE-ProRule" id="PRU00042"/>
    </source>
</evidence>
<keyword evidence="9" id="KW-1185">Reference proteome</keyword>
<evidence type="ECO:0000256" key="3">
    <source>
        <dbReference type="ARBA" id="ARBA00022771"/>
    </source>
</evidence>
<keyword evidence="2" id="KW-0677">Repeat</keyword>
<feature type="compositionally biased region" description="Low complexity" evidence="6">
    <location>
        <begin position="1323"/>
        <end position="1334"/>
    </location>
</feature>
<dbReference type="SUPFAM" id="SSF57667">
    <property type="entry name" value="beta-beta-alpha zinc fingers"/>
    <property type="match status" value="6"/>
</dbReference>
<feature type="region of interest" description="Disordered" evidence="6">
    <location>
        <begin position="812"/>
        <end position="894"/>
    </location>
</feature>
<dbReference type="STRING" id="300112.A0A4S2KK87"/>
<feature type="compositionally biased region" description="Basic and acidic residues" evidence="6">
    <location>
        <begin position="485"/>
        <end position="499"/>
    </location>
</feature>
<dbReference type="GO" id="GO:0000978">
    <property type="term" value="F:RNA polymerase II cis-regulatory region sequence-specific DNA binding"/>
    <property type="evidence" value="ECO:0007669"/>
    <property type="project" value="TreeGrafter"/>
</dbReference>
<feature type="compositionally biased region" description="Low complexity" evidence="6">
    <location>
        <begin position="817"/>
        <end position="829"/>
    </location>
</feature>
<feature type="compositionally biased region" description="Polar residues" evidence="6">
    <location>
        <begin position="1479"/>
        <end position="1498"/>
    </location>
</feature>
<dbReference type="FunFam" id="3.30.160.60:FF:002095">
    <property type="entry name" value="ras-responsive element-binding protein 1"/>
    <property type="match status" value="1"/>
</dbReference>
<dbReference type="Proteomes" id="UP000310200">
    <property type="component" value="Unassembled WGS sequence"/>
</dbReference>
<feature type="domain" description="C2H2-type" evidence="7">
    <location>
        <begin position="184"/>
        <end position="211"/>
    </location>
</feature>
<dbReference type="GO" id="GO:0008270">
    <property type="term" value="F:zinc ion binding"/>
    <property type="evidence" value="ECO:0007669"/>
    <property type="project" value="UniProtKB-KW"/>
</dbReference>
<feature type="compositionally biased region" description="Basic residues" evidence="6">
    <location>
        <begin position="1465"/>
        <end position="1477"/>
    </location>
</feature>
<feature type="domain" description="C2H2-type" evidence="7">
    <location>
        <begin position="1629"/>
        <end position="1656"/>
    </location>
</feature>
<feature type="region of interest" description="Disordered" evidence="6">
    <location>
        <begin position="1296"/>
        <end position="1348"/>
    </location>
</feature>
<dbReference type="FunFam" id="3.30.160.60:FF:002512">
    <property type="entry name" value="Pebbled, isoform A"/>
    <property type="match status" value="1"/>
</dbReference>
<dbReference type="Gene3D" id="3.30.160.60">
    <property type="entry name" value="Classic Zinc Finger"/>
    <property type="match status" value="11"/>
</dbReference>
<feature type="compositionally biased region" description="Basic and acidic residues" evidence="6">
    <location>
        <begin position="268"/>
        <end position="281"/>
    </location>
</feature>
<feature type="domain" description="C2H2-type" evidence="7">
    <location>
        <begin position="667"/>
        <end position="690"/>
    </location>
</feature>
<feature type="compositionally biased region" description="Low complexity" evidence="6">
    <location>
        <begin position="470"/>
        <end position="483"/>
    </location>
</feature>
<evidence type="ECO:0000256" key="4">
    <source>
        <dbReference type="ARBA" id="ARBA00022833"/>
    </source>
</evidence>
<feature type="domain" description="C2H2-type" evidence="7">
    <location>
        <begin position="608"/>
        <end position="635"/>
    </location>
</feature>
<feature type="compositionally biased region" description="Polar residues" evidence="6">
    <location>
        <begin position="242"/>
        <end position="267"/>
    </location>
</feature>
<feature type="region of interest" description="Disordered" evidence="6">
    <location>
        <begin position="1687"/>
        <end position="1725"/>
    </location>
</feature>
<dbReference type="Pfam" id="PF13912">
    <property type="entry name" value="zf-C2H2_6"/>
    <property type="match status" value="1"/>
</dbReference>
<evidence type="ECO:0000256" key="2">
    <source>
        <dbReference type="ARBA" id="ARBA00022737"/>
    </source>
</evidence>
<feature type="compositionally biased region" description="Polar residues" evidence="6">
    <location>
        <begin position="1110"/>
        <end position="1122"/>
    </location>
</feature>
<gene>
    <name evidence="8" type="ORF">DBV15_02032</name>
</gene>
<feature type="region of interest" description="Disordered" evidence="6">
    <location>
        <begin position="242"/>
        <end position="310"/>
    </location>
</feature>
<keyword evidence="4" id="KW-0862">Zinc</keyword>
<feature type="domain" description="C2H2-type" evidence="7">
    <location>
        <begin position="639"/>
        <end position="666"/>
    </location>
</feature>
<feature type="compositionally biased region" description="Low complexity" evidence="6">
    <location>
        <begin position="1504"/>
        <end position="1514"/>
    </location>
</feature>
<feature type="compositionally biased region" description="Polar residues" evidence="6">
    <location>
        <begin position="1186"/>
        <end position="1198"/>
    </location>
</feature>
<feature type="compositionally biased region" description="Polar residues" evidence="6">
    <location>
        <begin position="130"/>
        <end position="142"/>
    </location>
</feature>
<feature type="compositionally biased region" description="Basic and acidic residues" evidence="6">
    <location>
        <begin position="1252"/>
        <end position="1274"/>
    </location>
</feature>
<feature type="domain" description="C2H2-type" evidence="7">
    <location>
        <begin position="1061"/>
        <end position="1084"/>
    </location>
</feature>
<feature type="compositionally biased region" description="Polar residues" evidence="6">
    <location>
        <begin position="837"/>
        <end position="855"/>
    </location>
</feature>
<feature type="compositionally biased region" description="Basic residues" evidence="6">
    <location>
        <begin position="1336"/>
        <end position="1345"/>
    </location>
</feature>
<evidence type="ECO:0000313" key="9">
    <source>
        <dbReference type="Proteomes" id="UP000310200"/>
    </source>
</evidence>
<dbReference type="InterPro" id="IPR013087">
    <property type="entry name" value="Znf_C2H2_type"/>
</dbReference>
<feature type="region of interest" description="Disordered" evidence="6">
    <location>
        <begin position="1759"/>
        <end position="1790"/>
    </location>
</feature>
<dbReference type="GO" id="GO:0001228">
    <property type="term" value="F:DNA-binding transcription activator activity, RNA polymerase II-specific"/>
    <property type="evidence" value="ECO:0007669"/>
    <property type="project" value="TreeGrafter"/>
</dbReference>
<feature type="domain" description="C2H2-type" evidence="7">
    <location>
        <begin position="1382"/>
        <end position="1410"/>
    </location>
</feature>
<dbReference type="PROSITE" id="PS50157">
    <property type="entry name" value="ZINC_FINGER_C2H2_2"/>
    <property type="match status" value="14"/>
</dbReference>
<feature type="domain" description="C2H2-type" evidence="7">
    <location>
        <begin position="212"/>
        <end position="240"/>
    </location>
</feature>
<feature type="domain" description="C2H2-type" evidence="7">
    <location>
        <begin position="1354"/>
        <end position="1381"/>
    </location>
</feature>
<protein>
    <submittedName>
        <fullName evidence="8">Ras-responsive element-binding protein 1</fullName>
    </submittedName>
</protein>